<dbReference type="GO" id="GO:0003700">
    <property type="term" value="F:DNA-binding transcription factor activity"/>
    <property type="evidence" value="ECO:0007669"/>
    <property type="project" value="TreeGrafter"/>
</dbReference>
<dbReference type="Proteomes" id="UP000317977">
    <property type="component" value="Unassembled WGS sequence"/>
</dbReference>
<accession>A0A5C6EDE2</accession>
<dbReference type="Gene3D" id="2.60.120.10">
    <property type="entry name" value="Jelly Rolls"/>
    <property type="match status" value="1"/>
</dbReference>
<dbReference type="GO" id="GO:0003677">
    <property type="term" value="F:DNA binding"/>
    <property type="evidence" value="ECO:0007669"/>
    <property type="project" value="UniProtKB-KW"/>
</dbReference>
<dbReference type="InterPro" id="IPR000595">
    <property type="entry name" value="cNMP-bd_dom"/>
</dbReference>
<dbReference type="SMART" id="SM00100">
    <property type="entry name" value="cNMP"/>
    <property type="match status" value="1"/>
</dbReference>
<comment type="caution">
    <text evidence="2">The sequence shown here is derived from an EMBL/GenBank/DDBJ whole genome shotgun (WGS) entry which is preliminary data.</text>
</comment>
<dbReference type="PANTHER" id="PTHR24567:SF74">
    <property type="entry name" value="HTH-TYPE TRANSCRIPTIONAL REGULATOR ARCR"/>
    <property type="match status" value="1"/>
</dbReference>
<name>A0A5C6EDE2_9BACT</name>
<dbReference type="PANTHER" id="PTHR24567">
    <property type="entry name" value="CRP FAMILY TRANSCRIPTIONAL REGULATORY PROTEIN"/>
    <property type="match status" value="1"/>
</dbReference>
<dbReference type="InterPro" id="IPR014710">
    <property type="entry name" value="RmlC-like_jellyroll"/>
</dbReference>
<dbReference type="GO" id="GO:0005829">
    <property type="term" value="C:cytosol"/>
    <property type="evidence" value="ECO:0007669"/>
    <property type="project" value="TreeGrafter"/>
</dbReference>
<dbReference type="InterPro" id="IPR018490">
    <property type="entry name" value="cNMP-bd_dom_sf"/>
</dbReference>
<sequence>MVNEPVTPSRLRDVQLGCDLPEVDQQTIANHGRLIRLAEGETVFREGERHSWVYWIVDGSVALEMTTGGTAPMSLLTLGRADLLAWSTMLGNRRMISTATATSPVELLAFDANELRELCQSNHEIGYQIMTHVAKQLASRLLATRLQLLDLFSHPSECDQ</sequence>
<dbReference type="PROSITE" id="PS50042">
    <property type="entry name" value="CNMP_BINDING_3"/>
    <property type="match status" value="1"/>
</dbReference>
<protein>
    <submittedName>
        <fullName evidence="2">DNA-binding transcriptional dual regulator Crp</fullName>
    </submittedName>
</protein>
<dbReference type="AlphaFoldDB" id="A0A5C6EDE2"/>
<organism evidence="2 3">
    <name type="scientific">Rubripirellula reticaptiva</name>
    <dbReference type="NCBI Taxonomy" id="2528013"/>
    <lineage>
        <taxon>Bacteria</taxon>
        <taxon>Pseudomonadati</taxon>
        <taxon>Planctomycetota</taxon>
        <taxon>Planctomycetia</taxon>
        <taxon>Pirellulales</taxon>
        <taxon>Pirellulaceae</taxon>
        <taxon>Rubripirellula</taxon>
    </lineage>
</organism>
<dbReference type="EMBL" id="SJPX01000006">
    <property type="protein sequence ID" value="TWU46650.1"/>
    <property type="molecule type" value="Genomic_DNA"/>
</dbReference>
<dbReference type="CDD" id="cd00038">
    <property type="entry name" value="CAP_ED"/>
    <property type="match status" value="1"/>
</dbReference>
<dbReference type="InterPro" id="IPR050397">
    <property type="entry name" value="Env_Response_Regulators"/>
</dbReference>
<dbReference type="SUPFAM" id="SSF51206">
    <property type="entry name" value="cAMP-binding domain-like"/>
    <property type="match status" value="1"/>
</dbReference>
<proteinExistence type="predicted"/>
<reference evidence="2 3" key="1">
    <citation type="submission" date="2019-02" db="EMBL/GenBank/DDBJ databases">
        <title>Deep-cultivation of Planctomycetes and their phenomic and genomic characterization uncovers novel biology.</title>
        <authorList>
            <person name="Wiegand S."/>
            <person name="Jogler M."/>
            <person name="Boedeker C."/>
            <person name="Pinto D."/>
            <person name="Vollmers J."/>
            <person name="Rivas-Marin E."/>
            <person name="Kohn T."/>
            <person name="Peeters S.H."/>
            <person name="Heuer A."/>
            <person name="Rast P."/>
            <person name="Oberbeckmann S."/>
            <person name="Bunk B."/>
            <person name="Jeske O."/>
            <person name="Meyerdierks A."/>
            <person name="Storesund J.E."/>
            <person name="Kallscheuer N."/>
            <person name="Luecker S."/>
            <person name="Lage O.M."/>
            <person name="Pohl T."/>
            <person name="Merkel B.J."/>
            <person name="Hornburger P."/>
            <person name="Mueller R.-W."/>
            <person name="Bruemmer F."/>
            <person name="Labrenz M."/>
            <person name="Spormann A.M."/>
            <person name="Op Den Camp H."/>
            <person name="Overmann J."/>
            <person name="Amann R."/>
            <person name="Jetten M.S.M."/>
            <person name="Mascher T."/>
            <person name="Medema M.H."/>
            <person name="Devos D.P."/>
            <person name="Kaster A.-K."/>
            <person name="Ovreas L."/>
            <person name="Rohde M."/>
            <person name="Galperin M.Y."/>
            <person name="Jogler C."/>
        </authorList>
    </citation>
    <scope>NUCLEOTIDE SEQUENCE [LARGE SCALE GENOMIC DNA]</scope>
    <source>
        <strain evidence="2 3">Poly59</strain>
    </source>
</reference>
<feature type="domain" description="Cyclic nucleotide-binding" evidence="1">
    <location>
        <begin position="16"/>
        <end position="136"/>
    </location>
</feature>
<evidence type="ECO:0000313" key="3">
    <source>
        <dbReference type="Proteomes" id="UP000317977"/>
    </source>
</evidence>
<gene>
    <name evidence="2" type="ORF">Poly59_56230</name>
</gene>
<keyword evidence="3" id="KW-1185">Reference proteome</keyword>
<evidence type="ECO:0000313" key="2">
    <source>
        <dbReference type="EMBL" id="TWU46650.1"/>
    </source>
</evidence>
<evidence type="ECO:0000259" key="1">
    <source>
        <dbReference type="PROSITE" id="PS50042"/>
    </source>
</evidence>
<keyword evidence="2" id="KW-0238">DNA-binding</keyword>
<dbReference type="Pfam" id="PF00027">
    <property type="entry name" value="cNMP_binding"/>
    <property type="match status" value="1"/>
</dbReference>